<dbReference type="EMBL" id="PKPP01003363">
    <property type="protein sequence ID" value="PWA69773.1"/>
    <property type="molecule type" value="Genomic_DNA"/>
</dbReference>
<dbReference type="Pfam" id="PF12937">
    <property type="entry name" value="F-box-like"/>
    <property type="match status" value="1"/>
</dbReference>
<proteinExistence type="predicted"/>
<organism evidence="2 3">
    <name type="scientific">Artemisia annua</name>
    <name type="common">Sweet wormwood</name>
    <dbReference type="NCBI Taxonomy" id="35608"/>
    <lineage>
        <taxon>Eukaryota</taxon>
        <taxon>Viridiplantae</taxon>
        <taxon>Streptophyta</taxon>
        <taxon>Embryophyta</taxon>
        <taxon>Tracheophyta</taxon>
        <taxon>Spermatophyta</taxon>
        <taxon>Magnoliopsida</taxon>
        <taxon>eudicotyledons</taxon>
        <taxon>Gunneridae</taxon>
        <taxon>Pentapetalae</taxon>
        <taxon>asterids</taxon>
        <taxon>campanulids</taxon>
        <taxon>Asterales</taxon>
        <taxon>Asteraceae</taxon>
        <taxon>Asteroideae</taxon>
        <taxon>Anthemideae</taxon>
        <taxon>Artemisiinae</taxon>
        <taxon>Artemisia</taxon>
    </lineage>
</organism>
<protein>
    <submittedName>
        <fullName evidence="2">F-box domain, Leucine-rich repeat domain, L domain-like protein</fullName>
    </submittedName>
</protein>
<dbReference type="PROSITE" id="PS50181">
    <property type="entry name" value="FBOX"/>
    <property type="match status" value="1"/>
</dbReference>
<name>A0A2U1N8F4_ARTAN</name>
<evidence type="ECO:0000313" key="2">
    <source>
        <dbReference type="EMBL" id="PWA69773.1"/>
    </source>
</evidence>
<dbReference type="PANTHER" id="PTHR13382:SF22">
    <property type="entry name" value="F-BOX PROTEIN SKIP14"/>
    <property type="match status" value="1"/>
</dbReference>
<dbReference type="InterPro" id="IPR050648">
    <property type="entry name" value="F-box_LRR-repeat"/>
</dbReference>
<dbReference type="GO" id="GO:0005737">
    <property type="term" value="C:cytoplasm"/>
    <property type="evidence" value="ECO:0007669"/>
    <property type="project" value="TreeGrafter"/>
</dbReference>
<dbReference type="InterPro" id="IPR036047">
    <property type="entry name" value="F-box-like_dom_sf"/>
</dbReference>
<dbReference type="Proteomes" id="UP000245207">
    <property type="component" value="Unassembled WGS sequence"/>
</dbReference>
<dbReference type="InterPro" id="IPR001810">
    <property type="entry name" value="F-box_dom"/>
</dbReference>
<evidence type="ECO:0000259" key="1">
    <source>
        <dbReference type="PROSITE" id="PS50181"/>
    </source>
</evidence>
<dbReference type="OrthoDB" id="10044893at2759"/>
<gene>
    <name evidence="2" type="ORF">CTI12_AA294420</name>
</gene>
<reference evidence="2 3" key="1">
    <citation type="journal article" date="2018" name="Mol. Plant">
        <title>The genome of Artemisia annua provides insight into the evolution of Asteraceae family and artemisinin biosynthesis.</title>
        <authorList>
            <person name="Shen Q."/>
            <person name="Zhang L."/>
            <person name="Liao Z."/>
            <person name="Wang S."/>
            <person name="Yan T."/>
            <person name="Shi P."/>
            <person name="Liu M."/>
            <person name="Fu X."/>
            <person name="Pan Q."/>
            <person name="Wang Y."/>
            <person name="Lv Z."/>
            <person name="Lu X."/>
            <person name="Zhang F."/>
            <person name="Jiang W."/>
            <person name="Ma Y."/>
            <person name="Chen M."/>
            <person name="Hao X."/>
            <person name="Li L."/>
            <person name="Tang Y."/>
            <person name="Lv G."/>
            <person name="Zhou Y."/>
            <person name="Sun X."/>
            <person name="Brodelius P.E."/>
            <person name="Rose J.K.C."/>
            <person name="Tang K."/>
        </authorList>
    </citation>
    <scope>NUCLEOTIDE SEQUENCE [LARGE SCALE GENOMIC DNA]</scope>
    <source>
        <strain evidence="3">cv. Huhao1</strain>
        <tissue evidence="2">Leaf</tissue>
    </source>
</reference>
<keyword evidence="3" id="KW-1185">Reference proteome</keyword>
<dbReference type="PANTHER" id="PTHR13382">
    <property type="entry name" value="MITOCHONDRIAL ATP SYNTHASE COUPLING FACTOR B"/>
    <property type="match status" value="1"/>
</dbReference>
<dbReference type="AlphaFoldDB" id="A0A2U1N8F4"/>
<feature type="domain" description="F-box" evidence="1">
    <location>
        <begin position="158"/>
        <end position="205"/>
    </location>
</feature>
<sequence>MTKKIRGVFLVFLVGFRFSRIRIRYRKKEKKMALNFSQRPVTPIWSPENGGERDRFGHRREIVDKSSSQDIIDLLPADPFGMDLDISTTFSAITEWLGDLDLEYGDWNKFVNYREEYRLFAGFNVVWNSALRFQSCNVTCYDQRNKGTIVTKNEEFVNNVIGGEPHEAFVLALSYLGIKDLFTVERVCKSLCNSVRNDSLLWRNLYIDQPLNEKITDDILVKLTNRAEGSLQSLSLIKCPKITDDGLKRVLETNPKLTKLFIPGCTRLSIEGIMNNLKAFNSNTETAGIKQIRMGGFFGITLDDFENLKCLLGIQKGDASPRYYHRANLYFQSDDDRAIDVEVCPRCKHLRLVYDCPADGCQPKEKCPDLCRACIICIPRCAECGRCVHNSEYEETFSLDYLCSECLKQYPRCQETQEMQIGIVGDSSDSTSLHG</sequence>
<accession>A0A2U1N8F4</accession>
<evidence type="ECO:0000313" key="3">
    <source>
        <dbReference type="Proteomes" id="UP000245207"/>
    </source>
</evidence>
<dbReference type="Gene3D" id="3.80.10.10">
    <property type="entry name" value="Ribonuclease Inhibitor"/>
    <property type="match status" value="1"/>
</dbReference>
<dbReference type="STRING" id="35608.A0A2U1N8F4"/>
<comment type="caution">
    <text evidence="2">The sequence shown here is derived from an EMBL/GenBank/DDBJ whole genome shotgun (WGS) entry which is preliminary data.</text>
</comment>
<dbReference type="InterPro" id="IPR032675">
    <property type="entry name" value="LRR_dom_sf"/>
</dbReference>
<dbReference type="SUPFAM" id="SSF81383">
    <property type="entry name" value="F-box domain"/>
    <property type="match status" value="1"/>
</dbReference>
<dbReference type="SUPFAM" id="SSF52047">
    <property type="entry name" value="RNI-like"/>
    <property type="match status" value="1"/>
</dbReference>